<organism evidence="1 2">
    <name type="scientific">Bacillus mesophilum</name>
    <dbReference type="NCBI Taxonomy" id="1071718"/>
    <lineage>
        <taxon>Bacteria</taxon>
        <taxon>Bacillati</taxon>
        <taxon>Bacillota</taxon>
        <taxon>Bacilli</taxon>
        <taxon>Bacillales</taxon>
        <taxon>Bacillaceae</taxon>
        <taxon>Bacillus</taxon>
    </lineage>
</organism>
<protein>
    <submittedName>
        <fullName evidence="1">Uncharacterized protein</fullName>
    </submittedName>
</protein>
<dbReference type="EMBL" id="WBOT01000001">
    <property type="protein sequence ID" value="KAB2335501.1"/>
    <property type="molecule type" value="Genomic_DNA"/>
</dbReference>
<dbReference type="Proteomes" id="UP000441354">
    <property type="component" value="Unassembled WGS sequence"/>
</dbReference>
<evidence type="ECO:0000313" key="1">
    <source>
        <dbReference type="EMBL" id="KAB2335501.1"/>
    </source>
</evidence>
<accession>A0A7V7UX48</accession>
<name>A0A7V7UX48_9BACI</name>
<sequence length="125" mass="13567">MLNASSSSNTNAVGQSKSVEINPDVLKELGIPQELLDVAAEAGIPSINNHAAGGKGGRAISLTYVDNYSTLLLVYTFLLNFLDSRENDNGTKILNESLLATLNSALIEQQEYRKEFLNAVELLRQ</sequence>
<dbReference type="OrthoDB" id="2915578at2"/>
<dbReference type="RefSeq" id="WP_066446371.1">
    <property type="nucleotide sequence ID" value="NZ_WBOT01000001.1"/>
</dbReference>
<reference evidence="1 2" key="1">
    <citation type="journal article" date="2014" name="Arch. Microbiol.">
        <title>Bacillus mesophilum sp. nov., strain IITR-54T, a novel 4-chlorobiphenyl dechlorinating bacterium.</title>
        <authorList>
            <person name="Manickam N."/>
            <person name="Singh N.K."/>
            <person name="Bajaj A."/>
            <person name="Kumar R.M."/>
            <person name="Kaur G."/>
            <person name="Kaur N."/>
            <person name="Bala M."/>
            <person name="Kumar A."/>
            <person name="Mayilraj S."/>
        </authorList>
    </citation>
    <scope>NUCLEOTIDE SEQUENCE [LARGE SCALE GENOMIC DNA]</scope>
    <source>
        <strain evidence="1 2">IITR-54</strain>
    </source>
</reference>
<evidence type="ECO:0000313" key="2">
    <source>
        <dbReference type="Proteomes" id="UP000441354"/>
    </source>
</evidence>
<dbReference type="AlphaFoldDB" id="A0A7V7UX48"/>
<comment type="caution">
    <text evidence="1">The sequence shown here is derived from an EMBL/GenBank/DDBJ whole genome shotgun (WGS) entry which is preliminary data.</text>
</comment>
<keyword evidence="2" id="KW-1185">Reference proteome</keyword>
<proteinExistence type="predicted"/>
<gene>
    <name evidence="1" type="ORF">F7732_02700</name>
</gene>